<evidence type="ECO:0000313" key="10">
    <source>
        <dbReference type="EMBL" id="KAK9871567.1"/>
    </source>
</evidence>
<keyword evidence="7" id="KW-0675">Receptor</keyword>
<dbReference type="Proteomes" id="UP001431783">
    <property type="component" value="Unassembled WGS sequence"/>
</dbReference>
<evidence type="ECO:0000256" key="7">
    <source>
        <dbReference type="ARBA" id="ARBA00023170"/>
    </source>
</evidence>
<dbReference type="EMBL" id="JARQZJ010000006">
    <property type="protein sequence ID" value="KAK9871567.1"/>
    <property type="molecule type" value="Genomic_DNA"/>
</dbReference>
<gene>
    <name evidence="10" type="ORF">WA026_012949</name>
</gene>
<dbReference type="InterPro" id="IPR051384">
    <property type="entry name" value="Mth_GPCR"/>
</dbReference>
<dbReference type="GO" id="GO:0012505">
    <property type="term" value="C:endomembrane system"/>
    <property type="evidence" value="ECO:0007669"/>
    <property type="project" value="UniProtKB-SubCell"/>
</dbReference>
<keyword evidence="5 9" id="KW-1133">Transmembrane helix</keyword>
<keyword evidence="4" id="KW-0732">Signal</keyword>
<dbReference type="SUPFAM" id="SSF63877">
    <property type="entry name" value="Methuselah ectodomain"/>
    <property type="match status" value="1"/>
</dbReference>
<evidence type="ECO:0000256" key="1">
    <source>
        <dbReference type="ARBA" id="ARBA00004127"/>
    </source>
</evidence>
<evidence type="ECO:0000256" key="5">
    <source>
        <dbReference type="ARBA" id="ARBA00022989"/>
    </source>
</evidence>
<evidence type="ECO:0000256" key="3">
    <source>
        <dbReference type="ARBA" id="ARBA00022692"/>
    </source>
</evidence>
<evidence type="ECO:0000256" key="8">
    <source>
        <dbReference type="ARBA" id="ARBA00023224"/>
    </source>
</evidence>
<keyword evidence="8" id="KW-0807">Transducer</keyword>
<keyword evidence="3 9" id="KW-0812">Transmembrane</keyword>
<dbReference type="Gene3D" id="2.170.180.11">
    <property type="entry name" value="Methuselah ectodomain, domain 2"/>
    <property type="match status" value="1"/>
</dbReference>
<name>A0AAW1TTB9_9CUCU</name>
<evidence type="ECO:0000256" key="6">
    <source>
        <dbReference type="ARBA" id="ARBA00023040"/>
    </source>
</evidence>
<keyword evidence="9" id="KW-0472">Membrane</keyword>
<dbReference type="InterPro" id="IPR023311">
    <property type="entry name" value="Methusela_ecto_dom_2"/>
</dbReference>
<evidence type="ECO:0008006" key="12">
    <source>
        <dbReference type="Google" id="ProtNLM"/>
    </source>
</evidence>
<evidence type="ECO:0000256" key="2">
    <source>
        <dbReference type="ARBA" id="ARBA00008979"/>
    </source>
</evidence>
<dbReference type="GO" id="GO:0005886">
    <property type="term" value="C:plasma membrane"/>
    <property type="evidence" value="ECO:0007669"/>
    <property type="project" value="TreeGrafter"/>
</dbReference>
<dbReference type="PANTHER" id="PTHR47154">
    <property type="entry name" value="G-PROTEIN COUPLED RECEPTOR MTH-RELATED"/>
    <property type="match status" value="1"/>
</dbReference>
<dbReference type="GO" id="GO:0008528">
    <property type="term" value="F:G protein-coupled peptide receptor activity"/>
    <property type="evidence" value="ECO:0007669"/>
    <property type="project" value="TreeGrafter"/>
</dbReference>
<feature type="transmembrane region" description="Helical" evidence="9">
    <location>
        <begin position="6"/>
        <end position="26"/>
    </location>
</feature>
<evidence type="ECO:0000313" key="11">
    <source>
        <dbReference type="Proteomes" id="UP001431783"/>
    </source>
</evidence>
<accession>A0AAW1TTB9</accession>
<dbReference type="InterPro" id="IPR036272">
    <property type="entry name" value="Methuselah_N_sf"/>
</dbReference>
<evidence type="ECO:0000256" key="9">
    <source>
        <dbReference type="SAM" id="Phobius"/>
    </source>
</evidence>
<comment type="subcellular location">
    <subcellularLocation>
        <location evidence="1">Endomembrane system</location>
        <topology evidence="1">Multi-pass membrane protein</topology>
    </subcellularLocation>
</comment>
<protein>
    <recommendedName>
        <fullName evidence="12">Methuselah N-terminal domain-containing protein</fullName>
    </recommendedName>
</protein>
<sequence length="188" mass="21961">MMLTIYFYIAATVLFSLNTILCLDLCNTKELIRRNITSYRYKNEPIQECGCSNRNECVKKCCAVGYNIQMRECVWNGTTNFTLPIYKQNISVSNFTPVNYLVGVLKHCDFFPRRPRLDLEDVFYLQENLNLFLPFDDKYLRPESFCLDFTNEDGLIAISCIREPPPWNSAVSMKINFVGMYVHLVKLQ</sequence>
<proteinExistence type="inferred from homology"/>
<evidence type="ECO:0000256" key="4">
    <source>
        <dbReference type="ARBA" id="ARBA00022729"/>
    </source>
</evidence>
<dbReference type="AlphaFoldDB" id="A0AAW1TTB9"/>
<reference evidence="10 11" key="1">
    <citation type="submission" date="2023-03" db="EMBL/GenBank/DDBJ databases">
        <title>Genome insight into feeding habits of ladybird beetles.</title>
        <authorList>
            <person name="Li H.-S."/>
            <person name="Huang Y.-H."/>
            <person name="Pang H."/>
        </authorList>
    </citation>
    <scope>NUCLEOTIDE SEQUENCE [LARGE SCALE GENOMIC DNA]</scope>
    <source>
        <strain evidence="10">SYSU_2023b</strain>
        <tissue evidence="10">Whole body</tissue>
    </source>
</reference>
<comment type="similarity">
    <text evidence="2">Belongs to the G-protein coupled receptor 2 family. Mth subfamily.</text>
</comment>
<keyword evidence="11" id="KW-1185">Reference proteome</keyword>
<dbReference type="PANTHER" id="PTHR47154:SF2">
    <property type="entry name" value="G-PROTEIN COUPLED RECEPTOR MTH-RELATED"/>
    <property type="match status" value="1"/>
</dbReference>
<keyword evidence="6" id="KW-0297">G-protein coupled receptor</keyword>
<comment type="caution">
    <text evidence="10">The sequence shown here is derived from an EMBL/GenBank/DDBJ whole genome shotgun (WGS) entry which is preliminary data.</text>
</comment>
<organism evidence="10 11">
    <name type="scientific">Henosepilachna vigintioctopunctata</name>
    <dbReference type="NCBI Taxonomy" id="420089"/>
    <lineage>
        <taxon>Eukaryota</taxon>
        <taxon>Metazoa</taxon>
        <taxon>Ecdysozoa</taxon>
        <taxon>Arthropoda</taxon>
        <taxon>Hexapoda</taxon>
        <taxon>Insecta</taxon>
        <taxon>Pterygota</taxon>
        <taxon>Neoptera</taxon>
        <taxon>Endopterygota</taxon>
        <taxon>Coleoptera</taxon>
        <taxon>Polyphaga</taxon>
        <taxon>Cucujiformia</taxon>
        <taxon>Coccinelloidea</taxon>
        <taxon>Coccinellidae</taxon>
        <taxon>Epilachninae</taxon>
        <taxon>Epilachnini</taxon>
        <taxon>Henosepilachna</taxon>
    </lineage>
</organism>